<evidence type="ECO:0000256" key="8">
    <source>
        <dbReference type="ARBA" id="ARBA00023014"/>
    </source>
</evidence>
<feature type="binding site" evidence="10">
    <location>
        <begin position="310"/>
        <end position="312"/>
    </location>
    <ligand>
        <name>substrate</name>
    </ligand>
</feature>
<reference evidence="13" key="1">
    <citation type="submission" date="2023-06" db="EMBL/GenBank/DDBJ databases">
        <title>Draft Genome Sequences of Representative Paenibacillus Polymyxa, Bacillus cereus, Fictibacillus sp., and Brevibacillus agri Strains Isolated from Amazonian Dark Earth.</title>
        <authorList>
            <person name="Pellegrinetti T.A."/>
            <person name="Cunha I.C.M."/>
            <person name="Chaves M.G."/>
            <person name="Freitas A.S."/>
            <person name="Silva A.V.R."/>
            <person name="Tsai S.M."/>
            <person name="Mendes L.W."/>
        </authorList>
    </citation>
    <scope>NUCLEOTIDE SEQUENCE</scope>
    <source>
        <strain evidence="13">CENA-BCM004</strain>
    </source>
</reference>
<evidence type="ECO:0000256" key="4">
    <source>
        <dbReference type="ARBA" id="ARBA00022723"/>
    </source>
</evidence>
<dbReference type="PANTHER" id="PTHR30557:SF1">
    <property type="entry name" value="PHOSPHOMETHYLPYRIMIDINE SYNTHASE, CHLOROPLASTIC"/>
    <property type="match status" value="1"/>
</dbReference>
<keyword evidence="9 10" id="KW-0456">Lyase</keyword>
<evidence type="ECO:0000313" key="14">
    <source>
        <dbReference type="Proteomes" id="UP001168694"/>
    </source>
</evidence>
<dbReference type="NCBIfam" id="NF006763">
    <property type="entry name" value="PRK09284.1"/>
    <property type="match status" value="1"/>
</dbReference>
<dbReference type="InterPro" id="IPR025747">
    <property type="entry name" value="ThiC-associated_dom"/>
</dbReference>
<dbReference type="InterPro" id="IPR037509">
    <property type="entry name" value="ThiC"/>
</dbReference>
<feature type="binding site" evidence="10">
    <location>
        <position position="225"/>
    </location>
    <ligand>
        <name>substrate</name>
    </ligand>
</feature>
<accession>A0ABT8E8R2</accession>
<evidence type="ECO:0000256" key="7">
    <source>
        <dbReference type="ARBA" id="ARBA00023004"/>
    </source>
</evidence>
<evidence type="ECO:0000256" key="11">
    <source>
        <dbReference type="SAM" id="MobiDB-lite"/>
    </source>
</evidence>
<feature type="binding site" evidence="10">
    <location>
        <position position="390"/>
    </location>
    <ligand>
        <name>substrate</name>
    </ligand>
</feature>
<feature type="binding site" evidence="10">
    <location>
        <position position="546"/>
    </location>
    <ligand>
        <name>[4Fe-4S] cluster</name>
        <dbReference type="ChEBI" id="CHEBI:49883"/>
        <note>4Fe-4S-S-AdoMet</note>
    </ligand>
</feature>
<dbReference type="RefSeq" id="WP_290400367.1">
    <property type="nucleotide sequence ID" value="NZ_JAUHLN010000002.1"/>
</dbReference>
<dbReference type="InterPro" id="IPR038521">
    <property type="entry name" value="ThiC/Bza_core_dom"/>
</dbReference>
<evidence type="ECO:0000256" key="1">
    <source>
        <dbReference type="ARBA" id="ARBA00003175"/>
    </source>
</evidence>
<evidence type="ECO:0000256" key="3">
    <source>
        <dbReference type="ARBA" id="ARBA00022691"/>
    </source>
</evidence>
<feature type="binding site" evidence="10">
    <location>
        <position position="394"/>
    </location>
    <ligand>
        <name>Zn(2+)</name>
        <dbReference type="ChEBI" id="CHEBI:29105"/>
    </ligand>
</feature>
<dbReference type="Pfam" id="PF13667">
    <property type="entry name" value="ThiC-associated"/>
    <property type="match status" value="1"/>
</dbReference>
<dbReference type="SFLD" id="SFLDS00113">
    <property type="entry name" value="Radical_SAM_Phosphomethylpyrim"/>
    <property type="match status" value="1"/>
</dbReference>
<dbReference type="SFLD" id="SFLDF00407">
    <property type="entry name" value="phosphomethylpyrimidine_syntha"/>
    <property type="match status" value="1"/>
</dbReference>
<organism evidence="13 14">
    <name type="scientific">Fictibacillus terranigra</name>
    <dbReference type="NCBI Taxonomy" id="3058424"/>
    <lineage>
        <taxon>Bacteria</taxon>
        <taxon>Bacillati</taxon>
        <taxon>Bacillota</taxon>
        <taxon>Bacilli</taxon>
        <taxon>Bacillales</taxon>
        <taxon>Fictibacillaceae</taxon>
        <taxon>Fictibacillus</taxon>
    </lineage>
</organism>
<feature type="binding site" evidence="10">
    <location>
        <position position="254"/>
    </location>
    <ligand>
        <name>substrate</name>
    </ligand>
</feature>
<feature type="binding site" evidence="10">
    <location>
        <position position="196"/>
    </location>
    <ligand>
        <name>substrate</name>
    </ligand>
</feature>
<dbReference type="InterPro" id="IPR002817">
    <property type="entry name" value="ThiC/BzaA/B"/>
</dbReference>
<dbReference type="Gene3D" id="3.20.20.540">
    <property type="entry name" value="Radical SAM ThiC family, central domain"/>
    <property type="match status" value="1"/>
</dbReference>
<keyword evidence="6 10" id="KW-0784">Thiamine biosynthesis</keyword>
<keyword evidence="3 10" id="KW-0949">S-adenosyl-L-methionine</keyword>
<feature type="binding site" evidence="10">
    <location>
        <position position="290"/>
    </location>
    <ligand>
        <name>substrate</name>
    </ligand>
</feature>
<dbReference type="HAMAP" id="MF_00089">
    <property type="entry name" value="ThiC"/>
    <property type="match status" value="1"/>
</dbReference>
<keyword evidence="7 10" id="KW-0408">Iron</keyword>
<evidence type="ECO:0000256" key="5">
    <source>
        <dbReference type="ARBA" id="ARBA00022833"/>
    </source>
</evidence>
<comment type="function">
    <text evidence="1 10">Catalyzes the synthesis of the hydroxymethylpyrimidine phosphate (HMP-P) moiety of thiamine from aminoimidazole ribotide (AIR) in a radical S-adenosyl-L-methionine (SAM)-dependent reaction.</text>
</comment>
<dbReference type="PANTHER" id="PTHR30557">
    <property type="entry name" value="THIAMINE BIOSYNTHESIS PROTEIN THIC"/>
    <property type="match status" value="1"/>
</dbReference>
<evidence type="ECO:0000256" key="9">
    <source>
        <dbReference type="ARBA" id="ARBA00023239"/>
    </source>
</evidence>
<gene>
    <name evidence="10 13" type="primary">thiC</name>
    <name evidence="13" type="ORF">QYF49_15015</name>
</gene>
<name>A0ABT8E8R2_9BACL</name>
<comment type="cofactor">
    <cofactor evidence="10">
        <name>[4Fe-4S] cluster</name>
        <dbReference type="ChEBI" id="CHEBI:49883"/>
    </cofactor>
    <text evidence="10">Binds 1 [4Fe-4S] cluster per subunit. The cluster is coordinated with 3 cysteines and an exchangeable S-adenosyl-L-methionine.</text>
</comment>
<feature type="binding site" evidence="10">
    <location>
        <begin position="351"/>
        <end position="354"/>
    </location>
    <ligand>
        <name>substrate</name>
    </ligand>
</feature>
<sequence>MNVQKENDVLLKSQFPNSTKIYETGSSPDIRVPMRSVSLADTKKTGGAEENPPVILYDTSGPYTDPEYEADVEKGLPLIRKKWVDDRNDTEQYEGRSVKPEDNGYRKQAQAANVFPIRPFKPMRAKEGGNVTQMHYAKKGIITPEMEFIAIREGLDSDFVRSEVASGRAIIPANINHLELEPMIIGRNFHVKINANIGNSAVTSSIEEEVEKMTWATYWGADTIMDLSTGKDIHTTREWIIRNSPVPVGTVPIYQALEKVNGIAEDLTWEVYRDTLIEQAEQGVDYFTIHAGVLLRYVPLTINRITGIVSRGGSIMAQWCLAYHQENFLYTHFEEICEICKAYDISISLGDGLRPGSIADANDEAQFAELETLGELTKIAWKYDVQVMIEGPGHVPMHQIKENVDKQMEICQEAPFYTLGPLTTDIAPGYDHITSAIGAAMIGWFGTAMLCYVTPKEHLGLPNKDDVREGVIAYKIAAHAADLAKGHPRALKRDNALSKARFEFRWEDQFNLSLDPEKARGYHDETLPAEGAKTAHFCSMCGPKFCSMRISHDLRNMSAQELTGTEKEMKEGMREKAKEFQNKGSNLYS</sequence>
<dbReference type="SFLD" id="SFLDG01114">
    <property type="entry name" value="phosphomethylpyrimidine_syntha"/>
    <property type="match status" value="1"/>
</dbReference>
<dbReference type="GO" id="GO:0070284">
    <property type="term" value="F:phosphomethylpyrimidine synthase activity"/>
    <property type="evidence" value="ECO:0007669"/>
    <property type="project" value="UniProtKB-EC"/>
</dbReference>
<feature type="binding site" evidence="10">
    <location>
        <position position="417"/>
    </location>
    <ligand>
        <name>substrate</name>
    </ligand>
</feature>
<evidence type="ECO:0000256" key="6">
    <source>
        <dbReference type="ARBA" id="ARBA00022977"/>
    </source>
</evidence>
<dbReference type="NCBIfam" id="NF009895">
    <property type="entry name" value="PRK13352.1"/>
    <property type="match status" value="1"/>
</dbReference>
<keyword evidence="8 10" id="KW-0411">Iron-sulfur</keyword>
<comment type="similarity">
    <text evidence="10">Belongs to the ThiC family.</text>
</comment>
<comment type="catalytic activity">
    <reaction evidence="10">
        <text>5-amino-1-(5-phospho-beta-D-ribosyl)imidazole + S-adenosyl-L-methionine = 4-amino-2-methyl-5-(phosphooxymethyl)pyrimidine + CO + 5'-deoxyadenosine + formate + L-methionine + 3 H(+)</text>
        <dbReference type="Rhea" id="RHEA:24840"/>
        <dbReference type="ChEBI" id="CHEBI:15378"/>
        <dbReference type="ChEBI" id="CHEBI:15740"/>
        <dbReference type="ChEBI" id="CHEBI:17245"/>
        <dbReference type="ChEBI" id="CHEBI:17319"/>
        <dbReference type="ChEBI" id="CHEBI:57844"/>
        <dbReference type="ChEBI" id="CHEBI:58354"/>
        <dbReference type="ChEBI" id="CHEBI:59789"/>
        <dbReference type="ChEBI" id="CHEBI:137981"/>
        <dbReference type="EC" id="4.1.99.17"/>
    </reaction>
</comment>
<dbReference type="EC" id="4.1.99.17" evidence="10"/>
<keyword evidence="2 10" id="KW-0004">4Fe-4S</keyword>
<feature type="compositionally biased region" description="Basic and acidic residues" evidence="11">
    <location>
        <begin position="565"/>
        <end position="581"/>
    </location>
</feature>
<feature type="domain" description="ThiC-associated" evidence="12">
    <location>
        <begin position="14"/>
        <end position="91"/>
    </location>
</feature>
<dbReference type="Proteomes" id="UP001168694">
    <property type="component" value="Unassembled WGS sequence"/>
</dbReference>
<protein>
    <recommendedName>
        <fullName evidence="10">Phosphomethylpyrimidine synthase</fullName>
        <ecNumber evidence="10">4.1.99.17</ecNumber>
    </recommendedName>
    <alternativeName>
        <fullName evidence="10">Hydroxymethylpyrimidine phosphate synthase</fullName>
        <shortName evidence="10">HMP-P synthase</shortName>
        <shortName evidence="10">HMP-phosphate synthase</shortName>
        <shortName evidence="10">HMPP synthase</shortName>
    </alternativeName>
    <alternativeName>
        <fullName evidence="10">Thiamine biosynthesis protein ThiC</fullName>
    </alternativeName>
</protein>
<comment type="pathway">
    <text evidence="10">Cofactor biosynthesis; thiamine diphosphate biosynthesis.</text>
</comment>
<proteinExistence type="inferred from homology"/>
<comment type="caution">
    <text evidence="13">The sequence shown here is derived from an EMBL/GenBank/DDBJ whole genome shotgun (WGS) entry which is preliminary data.</text>
</comment>
<keyword evidence="5 10" id="KW-0862">Zinc</keyword>
<feature type="binding site" evidence="10">
    <location>
        <position position="538"/>
    </location>
    <ligand>
        <name>[4Fe-4S] cluster</name>
        <dbReference type="ChEBI" id="CHEBI:49883"/>
        <note>4Fe-4S-S-AdoMet</note>
    </ligand>
</feature>
<dbReference type="EMBL" id="JAUHLN010000002">
    <property type="protein sequence ID" value="MDN4074301.1"/>
    <property type="molecule type" value="Genomic_DNA"/>
</dbReference>
<dbReference type="Pfam" id="PF01964">
    <property type="entry name" value="ThiC_Rad_SAM"/>
    <property type="match status" value="1"/>
</dbReference>
<dbReference type="Gene3D" id="6.10.250.620">
    <property type="match status" value="1"/>
</dbReference>
<feature type="binding site" evidence="10">
    <location>
        <position position="541"/>
    </location>
    <ligand>
        <name>[4Fe-4S] cluster</name>
        <dbReference type="ChEBI" id="CHEBI:49883"/>
        <note>4Fe-4S-S-AdoMet</note>
    </ligand>
</feature>
<feature type="binding site" evidence="10">
    <location>
        <position position="458"/>
    </location>
    <ligand>
        <name>Zn(2+)</name>
        <dbReference type="ChEBI" id="CHEBI:29105"/>
    </ligand>
</feature>
<evidence type="ECO:0000256" key="2">
    <source>
        <dbReference type="ARBA" id="ARBA00022485"/>
    </source>
</evidence>
<evidence type="ECO:0000259" key="12">
    <source>
        <dbReference type="Pfam" id="PF13667"/>
    </source>
</evidence>
<keyword evidence="4 10" id="KW-0479">Metal-binding</keyword>
<evidence type="ECO:0000313" key="13">
    <source>
        <dbReference type="EMBL" id="MDN4074301.1"/>
    </source>
</evidence>
<feature type="region of interest" description="Disordered" evidence="11">
    <location>
        <begin position="565"/>
        <end position="589"/>
    </location>
</feature>
<dbReference type="NCBIfam" id="TIGR00190">
    <property type="entry name" value="thiC"/>
    <property type="match status" value="1"/>
</dbReference>
<evidence type="ECO:0000256" key="10">
    <source>
        <dbReference type="HAMAP-Rule" id="MF_00089"/>
    </source>
</evidence>
<keyword evidence="14" id="KW-1185">Reference proteome</keyword>